<comment type="function">
    <text evidence="6">Specifically methylates the N7 position of guanine in position 527 of 16S rRNA.</text>
</comment>
<feature type="binding site" evidence="6">
    <location>
        <begin position="129"/>
        <end position="130"/>
    </location>
    <ligand>
        <name>S-adenosyl-L-methionine</name>
        <dbReference type="ChEBI" id="CHEBI:59789"/>
    </ligand>
</feature>
<gene>
    <name evidence="6 7" type="primary">rsmG</name>
    <name evidence="7" type="ORF">HT99x_00456</name>
    <name evidence="8" type="ORF">HT99x_015055</name>
</gene>
<protein>
    <recommendedName>
        <fullName evidence="6">Ribosomal RNA small subunit methyltransferase G</fullName>
        <ecNumber evidence="6">2.1.1.170</ecNumber>
    </recommendedName>
    <alternativeName>
        <fullName evidence="6">16S rRNA 7-methylguanosine methyltransferase</fullName>
        <shortName evidence="6">16S rRNA m7G methyltransferase</shortName>
    </alternativeName>
</protein>
<keyword evidence="3 6" id="KW-0489">Methyltransferase</keyword>
<dbReference type="InterPro" id="IPR003682">
    <property type="entry name" value="rRNA_ssu_MeTfrase_G"/>
</dbReference>
<evidence type="ECO:0000313" key="9">
    <source>
        <dbReference type="Proteomes" id="UP000051497"/>
    </source>
</evidence>
<evidence type="ECO:0000256" key="5">
    <source>
        <dbReference type="ARBA" id="ARBA00022691"/>
    </source>
</evidence>
<feature type="binding site" evidence="6">
    <location>
        <position position="78"/>
    </location>
    <ligand>
        <name>S-adenosyl-L-methionine</name>
        <dbReference type="ChEBI" id="CHEBI:59789"/>
    </ligand>
</feature>
<comment type="subcellular location">
    <subcellularLocation>
        <location evidence="6">Cytoplasm</location>
    </subcellularLocation>
</comment>
<keyword evidence="5 6" id="KW-0949">S-adenosyl-L-methionine</keyword>
<keyword evidence="1 6" id="KW-0963">Cytoplasm</keyword>
<dbReference type="GO" id="GO:0070043">
    <property type="term" value="F:rRNA (guanine-N7-)-methyltransferase activity"/>
    <property type="evidence" value="ECO:0007669"/>
    <property type="project" value="UniProtKB-UniRule"/>
</dbReference>
<evidence type="ECO:0000256" key="2">
    <source>
        <dbReference type="ARBA" id="ARBA00022552"/>
    </source>
</evidence>
<name>A0A0Q9YZ54_9GAMM</name>
<proteinExistence type="inferred from homology"/>
<dbReference type="PANTHER" id="PTHR31760:SF0">
    <property type="entry name" value="S-ADENOSYL-L-METHIONINE-DEPENDENT METHYLTRANSFERASES SUPERFAMILY PROTEIN"/>
    <property type="match status" value="1"/>
</dbReference>
<evidence type="ECO:0000313" key="7">
    <source>
        <dbReference type="EMBL" id="KRG22039.1"/>
    </source>
</evidence>
<evidence type="ECO:0000256" key="3">
    <source>
        <dbReference type="ARBA" id="ARBA00022603"/>
    </source>
</evidence>
<evidence type="ECO:0000256" key="4">
    <source>
        <dbReference type="ARBA" id="ARBA00022679"/>
    </source>
</evidence>
<keyword evidence="2 6" id="KW-0698">rRNA processing</keyword>
<evidence type="ECO:0000256" key="1">
    <source>
        <dbReference type="ARBA" id="ARBA00022490"/>
    </source>
</evidence>
<feature type="binding site" evidence="6">
    <location>
        <position position="83"/>
    </location>
    <ligand>
        <name>S-adenosyl-L-methionine</name>
        <dbReference type="ChEBI" id="CHEBI:59789"/>
    </ligand>
</feature>
<dbReference type="InterPro" id="IPR029063">
    <property type="entry name" value="SAM-dependent_MTases_sf"/>
</dbReference>
<evidence type="ECO:0000313" key="8">
    <source>
        <dbReference type="EMBL" id="MCS5712757.1"/>
    </source>
</evidence>
<dbReference type="Proteomes" id="UP000051497">
    <property type="component" value="Unassembled WGS sequence"/>
</dbReference>
<dbReference type="NCBIfam" id="TIGR00138">
    <property type="entry name" value="rsmG_gidB"/>
    <property type="match status" value="1"/>
</dbReference>
<reference evidence="8" key="2">
    <citation type="journal article" date="2016" name="Genome Announc.">
        <title>Draft Genome Sequences of Two Novel Amoeba-Resistant Intranuclear Bacteria, 'Candidatus Berkiella cookevillensis' and 'Candidatus Berkiella aquae'.</title>
        <authorList>
            <person name="Mehari Y.T."/>
            <person name="Arivett B.A."/>
            <person name="Farone A.L."/>
            <person name="Gunderson J.H."/>
            <person name="Farone M.B."/>
        </authorList>
    </citation>
    <scope>NUCLEOTIDE SEQUENCE</scope>
    <source>
        <strain evidence="8">HT99</strain>
    </source>
</reference>
<comment type="catalytic activity">
    <reaction evidence="6">
        <text>guanosine(527) in 16S rRNA + S-adenosyl-L-methionine = N(7)-methylguanosine(527) in 16S rRNA + S-adenosyl-L-homocysteine</text>
        <dbReference type="Rhea" id="RHEA:42732"/>
        <dbReference type="Rhea" id="RHEA-COMP:10209"/>
        <dbReference type="Rhea" id="RHEA-COMP:10210"/>
        <dbReference type="ChEBI" id="CHEBI:57856"/>
        <dbReference type="ChEBI" id="CHEBI:59789"/>
        <dbReference type="ChEBI" id="CHEBI:74269"/>
        <dbReference type="ChEBI" id="CHEBI:74480"/>
        <dbReference type="EC" id="2.1.1.170"/>
    </reaction>
</comment>
<dbReference type="RefSeq" id="WP_075065109.1">
    <property type="nucleotide sequence ID" value="NZ_LKAJ02000001.1"/>
</dbReference>
<comment type="caution">
    <text evidence="7">The sequence shown here is derived from an EMBL/GenBank/DDBJ whole genome shotgun (WGS) entry which is preliminary data.</text>
</comment>
<dbReference type="HAMAP" id="MF_00074">
    <property type="entry name" value="16SrRNA_methyltr_G"/>
    <property type="match status" value="1"/>
</dbReference>
<dbReference type="PANTHER" id="PTHR31760">
    <property type="entry name" value="S-ADENOSYL-L-METHIONINE-DEPENDENT METHYLTRANSFERASES SUPERFAMILY PROTEIN"/>
    <property type="match status" value="1"/>
</dbReference>
<dbReference type="SUPFAM" id="SSF53335">
    <property type="entry name" value="S-adenosyl-L-methionine-dependent methyltransferases"/>
    <property type="match status" value="1"/>
</dbReference>
<dbReference type="AlphaFoldDB" id="A0A0Q9YZ54"/>
<dbReference type="STRING" id="295108.HT99x_00456"/>
<sequence length="209" mass="23462">MNKEDLKGHLEKRLKALGLSTTHTQQEALLDFVALLHRWNQAFNLTAVREPDLMIDRHIIDSLSIAPYLAGDDFLDVGTGAGLPGIPLSIVYPQRQFFLLDSNQKRQIFVSQAAKSLLLNNVQCICQTVQTYQAERKFSTILTRAFAPLAEMVQLCAHLLASDGRFFAMMGKTSSELLMLPPGFQVENLIKLKVPGERAERHLAIIKFE</sequence>
<dbReference type="PIRSF" id="PIRSF003078">
    <property type="entry name" value="GidB"/>
    <property type="match status" value="1"/>
</dbReference>
<dbReference type="EC" id="2.1.1.170" evidence="6"/>
<comment type="similarity">
    <text evidence="6">Belongs to the methyltransferase superfamily. RNA methyltransferase RsmG family.</text>
</comment>
<evidence type="ECO:0000256" key="6">
    <source>
        <dbReference type="HAMAP-Rule" id="MF_00074"/>
    </source>
</evidence>
<dbReference type="EMBL" id="LKAJ01000002">
    <property type="protein sequence ID" value="KRG22039.1"/>
    <property type="molecule type" value="Genomic_DNA"/>
</dbReference>
<dbReference type="PATRIC" id="fig|1590043.3.peg.459"/>
<keyword evidence="9" id="KW-1185">Reference proteome</keyword>
<dbReference type="Gene3D" id="3.40.50.150">
    <property type="entry name" value="Vaccinia Virus protein VP39"/>
    <property type="match status" value="1"/>
</dbReference>
<keyword evidence="4 6" id="KW-0808">Transferase</keyword>
<feature type="binding site" evidence="6">
    <location>
        <position position="144"/>
    </location>
    <ligand>
        <name>S-adenosyl-L-methionine</name>
        <dbReference type="ChEBI" id="CHEBI:59789"/>
    </ligand>
</feature>
<reference evidence="8" key="3">
    <citation type="submission" date="2021-06" db="EMBL/GenBank/DDBJ databases">
        <title>Genomic Description and Analysis of Intracellular Bacteria, Candidatus Berkiella cookevillensis and Candidatus Berkiella aquae.</title>
        <authorList>
            <person name="Kidane D.T."/>
            <person name="Mehari Y.T."/>
            <person name="Rice F.C."/>
            <person name="Arivett B.A."/>
            <person name="Farone A.L."/>
            <person name="Berk S.G."/>
            <person name="Farone M.B."/>
        </authorList>
    </citation>
    <scope>NUCLEOTIDE SEQUENCE</scope>
    <source>
        <strain evidence="8">HT99</strain>
    </source>
</reference>
<reference evidence="7" key="1">
    <citation type="submission" date="2015-09" db="EMBL/GenBank/DDBJ databases">
        <title>Draft Genome Sequences of Two Novel Amoeba-resistant Intranuclear Bacteria, Candidatus Berkiella cookevillensis and Candidatus Berkiella aquae.</title>
        <authorList>
            <person name="Mehari Y.T."/>
            <person name="Arivett B.A."/>
            <person name="Farone A.L."/>
            <person name="Gunderson J.H."/>
            <person name="Farone M.B."/>
        </authorList>
    </citation>
    <scope>NUCLEOTIDE SEQUENCE [LARGE SCALE GENOMIC DNA]</scope>
    <source>
        <strain evidence="7">HT99</strain>
    </source>
</reference>
<dbReference type="GO" id="GO:0005829">
    <property type="term" value="C:cytosol"/>
    <property type="evidence" value="ECO:0007669"/>
    <property type="project" value="TreeGrafter"/>
</dbReference>
<accession>A0A0Q9YZ54</accession>
<dbReference type="Pfam" id="PF02527">
    <property type="entry name" value="GidB"/>
    <property type="match status" value="1"/>
</dbReference>
<organism evidence="7">
    <name type="scientific">Candidatus Berkiella aquae</name>
    <dbReference type="NCBI Taxonomy" id="295108"/>
    <lineage>
        <taxon>Bacteria</taxon>
        <taxon>Pseudomonadati</taxon>
        <taxon>Pseudomonadota</taxon>
        <taxon>Gammaproteobacteria</taxon>
        <taxon>Candidatus Berkiellales</taxon>
        <taxon>Candidatus Berkiellaceae</taxon>
        <taxon>Candidatus Berkiella</taxon>
    </lineage>
</organism>
<dbReference type="EMBL" id="LKAJ02000001">
    <property type="protein sequence ID" value="MCS5712757.1"/>
    <property type="molecule type" value="Genomic_DNA"/>
</dbReference>
<comment type="caution">
    <text evidence="6">Lacks conserved residue(s) required for the propagation of feature annotation.</text>
</comment>
<dbReference type="OrthoDB" id="9808773at2"/>